<evidence type="ECO:0000256" key="1">
    <source>
        <dbReference type="SAM" id="MobiDB-lite"/>
    </source>
</evidence>
<gene>
    <name evidence="2" type="ORF">OCS_02776</name>
</gene>
<proteinExistence type="predicted"/>
<feature type="compositionally biased region" description="Basic and acidic residues" evidence="1">
    <location>
        <begin position="9"/>
        <end position="28"/>
    </location>
</feature>
<organism evidence="2 3">
    <name type="scientific">Ophiocordyceps sinensis (strain Co18 / CGMCC 3.14243)</name>
    <name type="common">Yarsagumba caterpillar fungus</name>
    <name type="synonym">Hirsutella sinensis</name>
    <dbReference type="NCBI Taxonomy" id="911162"/>
    <lineage>
        <taxon>Eukaryota</taxon>
        <taxon>Fungi</taxon>
        <taxon>Dikarya</taxon>
        <taxon>Ascomycota</taxon>
        <taxon>Pezizomycotina</taxon>
        <taxon>Sordariomycetes</taxon>
        <taxon>Hypocreomycetidae</taxon>
        <taxon>Hypocreales</taxon>
        <taxon>Ophiocordycipitaceae</taxon>
        <taxon>Ophiocordyceps</taxon>
    </lineage>
</organism>
<name>T5AGG7_OPHSC</name>
<evidence type="ECO:0000313" key="2">
    <source>
        <dbReference type="EMBL" id="EQL01516.1"/>
    </source>
</evidence>
<reference evidence="2 3" key="1">
    <citation type="journal article" date="2013" name="Chin. Sci. Bull.">
        <title>Genome survey uncovers the secrets of sex and lifestyle in caterpillar fungus.</title>
        <authorList>
            <person name="Hu X."/>
            <person name="Zhang Y."/>
            <person name="Xiao G."/>
            <person name="Zheng P."/>
            <person name="Xia Y."/>
            <person name="Zhang X."/>
            <person name="St Leger R.J."/>
            <person name="Liu X."/>
            <person name="Wang C."/>
        </authorList>
    </citation>
    <scope>NUCLEOTIDE SEQUENCE [LARGE SCALE GENOMIC DNA]</scope>
    <source>
        <strain evidence="3">Co18 / CGMCC 3.14243</strain>
        <tissue evidence="2">Fruit-body</tissue>
    </source>
</reference>
<protein>
    <submittedName>
        <fullName evidence="2">Uncharacterized protein</fullName>
    </submittedName>
</protein>
<sequence>MRKMQRRSRISEMRIIRRGQAMREDQGKYVDQPDEDQDQEEEEAVSMMERLQRVMTDEGAEAAIKAEDLNGSWELSVFVT</sequence>
<dbReference type="AlphaFoldDB" id="T5AGG7"/>
<dbReference type="HOGENOM" id="CLU_2590383_0_0_1"/>
<evidence type="ECO:0000313" key="3">
    <source>
        <dbReference type="Proteomes" id="UP000019374"/>
    </source>
</evidence>
<feature type="region of interest" description="Disordered" evidence="1">
    <location>
        <begin position="1"/>
        <end position="42"/>
    </location>
</feature>
<feature type="compositionally biased region" description="Acidic residues" evidence="1">
    <location>
        <begin position="32"/>
        <end position="42"/>
    </location>
</feature>
<dbReference type="Proteomes" id="UP000019374">
    <property type="component" value="Unassembled WGS sequence"/>
</dbReference>
<accession>T5AGG7</accession>
<dbReference type="EMBL" id="KE652477">
    <property type="protein sequence ID" value="EQL01516.1"/>
    <property type="molecule type" value="Genomic_DNA"/>
</dbReference>